<keyword evidence="2" id="KW-1185">Reference proteome</keyword>
<accession>A0A914YBF7</accession>
<evidence type="ECO:0000313" key="3">
    <source>
        <dbReference type="WBParaSite" id="PSU_v2.g16612.t1"/>
    </source>
</evidence>
<reference evidence="3" key="1">
    <citation type="submission" date="2022-11" db="UniProtKB">
        <authorList>
            <consortium name="WormBaseParasite"/>
        </authorList>
    </citation>
    <scope>IDENTIFICATION</scope>
</reference>
<dbReference type="WBParaSite" id="PSU_v2.g16612.t1">
    <property type="protein sequence ID" value="PSU_v2.g16612.t1"/>
    <property type="gene ID" value="PSU_v2.g16612"/>
</dbReference>
<evidence type="ECO:0000313" key="2">
    <source>
        <dbReference type="Proteomes" id="UP000887577"/>
    </source>
</evidence>
<dbReference type="AlphaFoldDB" id="A0A914YBF7"/>
<name>A0A914YBF7_9BILA</name>
<organism evidence="2 3">
    <name type="scientific">Panagrolaimus superbus</name>
    <dbReference type="NCBI Taxonomy" id="310955"/>
    <lineage>
        <taxon>Eukaryota</taxon>
        <taxon>Metazoa</taxon>
        <taxon>Ecdysozoa</taxon>
        <taxon>Nematoda</taxon>
        <taxon>Chromadorea</taxon>
        <taxon>Rhabditida</taxon>
        <taxon>Tylenchina</taxon>
        <taxon>Panagrolaimomorpha</taxon>
        <taxon>Panagrolaimoidea</taxon>
        <taxon>Panagrolaimidae</taxon>
        <taxon>Panagrolaimus</taxon>
    </lineage>
</organism>
<dbReference type="Proteomes" id="UP000887577">
    <property type="component" value="Unplaced"/>
</dbReference>
<feature type="chain" id="PRO_5037355623" evidence="1">
    <location>
        <begin position="20"/>
        <end position="227"/>
    </location>
</feature>
<sequence>MKTLKFLSFLLFPISLVISSPCDISGEAAVVRCATDLVLHQFGGIKEDAKFSDQPFIAVPLRQISLMCNKYDSFLQCTNFVDDECRTSMLTNLMSLWNFVCAADFTKSVNENLHCFETAENDINIQRCLIEAMEDFDGDIGNTTVSIAHRREHRCALAKKQLNCFTEFQFLKNCQSAVELQHKLLSFIVNNVSDLSSCEIPSFFAIIDKFKVVERGFIAFLKGFKNV</sequence>
<evidence type="ECO:0000256" key="1">
    <source>
        <dbReference type="SAM" id="SignalP"/>
    </source>
</evidence>
<feature type="signal peptide" evidence="1">
    <location>
        <begin position="1"/>
        <end position="19"/>
    </location>
</feature>
<keyword evidence="1" id="KW-0732">Signal</keyword>
<protein>
    <submittedName>
        <fullName evidence="3">DUF19 domain-containing protein</fullName>
    </submittedName>
</protein>
<proteinExistence type="predicted"/>